<feature type="domain" description="Abortive phage infection protein C-terminal" evidence="1">
    <location>
        <begin position="269"/>
        <end position="540"/>
    </location>
</feature>
<evidence type="ECO:0000313" key="2">
    <source>
        <dbReference type="EMBL" id="OHG61806.1"/>
    </source>
</evidence>
<organism evidence="2">
    <name type="scientific">Salmonella enterica subsp. enterica serovar Saintpaul</name>
    <dbReference type="NCBI Taxonomy" id="90105"/>
    <lineage>
        <taxon>Bacteria</taxon>
        <taxon>Pseudomonadati</taxon>
        <taxon>Pseudomonadota</taxon>
        <taxon>Gammaproteobacteria</taxon>
        <taxon>Enterobacterales</taxon>
        <taxon>Enterobacteriaceae</taxon>
        <taxon>Salmonella</taxon>
    </lineage>
</organism>
<comment type="caution">
    <text evidence="2">The sequence shown here is derived from an EMBL/GenBank/DDBJ whole genome shotgun (WGS) entry which is preliminary data.</text>
</comment>
<dbReference type="InterPro" id="IPR018891">
    <property type="entry name" value="AIPR_C"/>
</dbReference>
<dbReference type="Pfam" id="PF10592">
    <property type="entry name" value="AIPR"/>
    <property type="match status" value="1"/>
</dbReference>
<dbReference type="AlphaFoldDB" id="A0A1S0Z9B0"/>
<sequence length="550" mass="64102">MGTLNDFKLVNKISRKYFGKLKKEPVVEITDEEKSRLGFYLFILSCITDVTDVEDVEKMVIDTDFHRKLYGVTNNDLGIDAVYIDEENYDIKLFNFKYRERFNPDKSQALNTVSDSTKFLNAVYAQNTEGLDELTRITVQSIIDKYNSNDIWNTQLYLVSNENHKLNLNINEVKSFIDSNDVEIVTISLDEIIEFVSEKPEDRKATFIVDSDSVMTFKDDPMSSSQSYLVKLPLITLIRLTCKDDELKEQYSIEDYSKLSEVELDIGLLYDNVRGYLGSTKFNKNILKSIDSDPNRFFMFNNGITMTANKITAQKINANQKLKCSLDGFQIVNGGQTLRTIYKYKDADFDEEKLSNAEILVRIFQTENDKTLTNNIAEYTNSQNAISPVDLKSISNIQIKIEEYLKQYGIMYIRKVDKSIEISEESITMEVMAQLIYSKMGYPEVVTNQKGALFNRFYDDIFNEQLDFDELITLYRTYREIEQYYSLIHKESTKQMRFYIVWLMLTKGMELKLAVSKLNEALETYRTDENISNARKIIQRPFKEHLEKLI</sequence>
<accession>A0A1S0Z9B0</accession>
<reference evidence="2" key="1">
    <citation type="submission" date="2016-09" db="EMBL/GenBank/DDBJ databases">
        <title>Whole genome sequencing of Salmonella enterica.</title>
        <authorList>
            <person name="Bell R."/>
        </authorList>
    </citation>
    <scope>NUCLEOTIDE SEQUENCE [LARGE SCALE GENOMIC DNA]</scope>
    <source>
        <strain evidence="2">CFSAN044978</strain>
    </source>
</reference>
<protein>
    <recommendedName>
        <fullName evidence="1">Abortive phage infection protein C-terminal domain-containing protein</fullName>
    </recommendedName>
</protein>
<dbReference type="EMBL" id="MLZC01000016">
    <property type="protein sequence ID" value="OHG61806.1"/>
    <property type="molecule type" value="Genomic_DNA"/>
</dbReference>
<proteinExistence type="predicted"/>
<evidence type="ECO:0000259" key="1">
    <source>
        <dbReference type="Pfam" id="PF10592"/>
    </source>
</evidence>
<gene>
    <name evidence="2" type="ORF">A7T00_24955</name>
</gene>
<name>A0A1S0Z9B0_SALET</name>